<evidence type="ECO:0000313" key="1">
    <source>
        <dbReference type="EMBL" id="ADK82860.1"/>
    </source>
</evidence>
<protein>
    <recommendedName>
        <fullName evidence="3">Outer membrane protein beta-barrel domain-containing protein</fullName>
    </recommendedName>
</protein>
<dbReference type="KEGG" id="ssm:Spirs_3774"/>
<reference evidence="1 2" key="1">
    <citation type="journal article" date="2010" name="Stand. Genomic Sci.">
        <title>Complete genome sequence of Spirochaeta smaragdinae type strain (SEBR 4228).</title>
        <authorList>
            <person name="Mavromatis K."/>
            <person name="Yasawong M."/>
            <person name="Chertkov O."/>
            <person name="Lapidus A."/>
            <person name="Lucas S."/>
            <person name="Nolan M."/>
            <person name="Del Rio T.G."/>
            <person name="Tice H."/>
            <person name="Cheng J.F."/>
            <person name="Pitluck S."/>
            <person name="Liolios K."/>
            <person name="Ivanova N."/>
            <person name="Tapia R."/>
            <person name="Han C."/>
            <person name="Bruce D."/>
            <person name="Goodwin L."/>
            <person name="Pati A."/>
            <person name="Chen A."/>
            <person name="Palaniappan K."/>
            <person name="Land M."/>
            <person name="Hauser L."/>
            <person name="Chang Y.J."/>
            <person name="Jeffries C.D."/>
            <person name="Detter J.C."/>
            <person name="Rohde M."/>
            <person name="Brambilla E."/>
            <person name="Spring S."/>
            <person name="Goker M."/>
            <person name="Sikorski J."/>
            <person name="Woyke T."/>
            <person name="Bristow J."/>
            <person name="Eisen J.A."/>
            <person name="Markowitz V."/>
            <person name="Hugenholtz P."/>
            <person name="Klenk H.P."/>
            <person name="Kyrpides N.C."/>
        </authorList>
    </citation>
    <scope>NUCLEOTIDE SEQUENCE [LARGE SCALE GENOMIC DNA]</scope>
    <source>
        <strain evidence="2">DSM 11293 / JCM 15392 / SEBR 4228</strain>
    </source>
</reference>
<dbReference type="AlphaFoldDB" id="E1R805"/>
<organism evidence="1 2">
    <name type="scientific">Sediminispirochaeta smaragdinae (strain DSM 11293 / JCM 15392 / SEBR 4228)</name>
    <name type="common">Spirochaeta smaragdinae</name>
    <dbReference type="NCBI Taxonomy" id="573413"/>
    <lineage>
        <taxon>Bacteria</taxon>
        <taxon>Pseudomonadati</taxon>
        <taxon>Spirochaetota</taxon>
        <taxon>Spirochaetia</taxon>
        <taxon>Spirochaetales</taxon>
        <taxon>Spirochaetaceae</taxon>
        <taxon>Sediminispirochaeta</taxon>
    </lineage>
</organism>
<sequence>MAVKRIRFTIFVLLLTLSTSGLFALKLSLGFSGALYMDREEIDSSSGEDIWSHFADGEGVYYGVNAELLFKKLALGLYTYFSFYNWDYYDVLSSDDYSYDMMDVDVNLSLSYHVFGTTAFLDPFFEGGFGTITASIDSYERDGSSYDLNEPFTFLTREYCFLGLGLGVNFRGIGFYTKFQYHGSIGPVEFDSDKYGSFTSSDFPFKEAKVIIGGKIIL</sequence>
<gene>
    <name evidence="1" type="ordered locus">Spirs_3774</name>
</gene>
<dbReference type="HOGENOM" id="CLU_1266238_0_0_12"/>
<accession>E1R805</accession>
<dbReference type="EMBL" id="CP002116">
    <property type="protein sequence ID" value="ADK82860.1"/>
    <property type="molecule type" value="Genomic_DNA"/>
</dbReference>
<name>E1R805_SEDSS</name>
<evidence type="ECO:0000313" key="2">
    <source>
        <dbReference type="Proteomes" id="UP000002318"/>
    </source>
</evidence>
<proteinExistence type="predicted"/>
<dbReference type="OrthoDB" id="371376at2"/>
<evidence type="ECO:0008006" key="3">
    <source>
        <dbReference type="Google" id="ProtNLM"/>
    </source>
</evidence>
<dbReference type="eggNOG" id="ENOG502ZX0S">
    <property type="taxonomic scope" value="Bacteria"/>
</dbReference>
<dbReference type="RefSeq" id="WP_013256319.1">
    <property type="nucleotide sequence ID" value="NC_014364.1"/>
</dbReference>
<dbReference type="Proteomes" id="UP000002318">
    <property type="component" value="Chromosome"/>
</dbReference>
<dbReference type="STRING" id="573413.Spirs_3774"/>
<keyword evidence="2" id="KW-1185">Reference proteome</keyword>